<name>Q2JD40_FRACC</name>
<keyword evidence="13" id="KW-1185">Reference proteome</keyword>
<feature type="transmembrane region" description="Helical" evidence="9">
    <location>
        <begin position="112"/>
        <end position="131"/>
    </location>
</feature>
<organism evidence="12 13">
    <name type="scientific">Frankia casuarinae (strain DSM 45818 / CECT 9043 / HFP020203 / CcI3)</name>
    <dbReference type="NCBI Taxonomy" id="106370"/>
    <lineage>
        <taxon>Bacteria</taxon>
        <taxon>Bacillati</taxon>
        <taxon>Actinomycetota</taxon>
        <taxon>Actinomycetes</taxon>
        <taxon>Frankiales</taxon>
        <taxon>Frankiaceae</taxon>
        <taxon>Frankia</taxon>
    </lineage>
</organism>
<dbReference type="STRING" id="106370.Francci3_1425"/>
<evidence type="ECO:0000256" key="6">
    <source>
        <dbReference type="ARBA" id="ARBA00022801"/>
    </source>
</evidence>
<dbReference type="GO" id="GO:0005886">
    <property type="term" value="C:plasma membrane"/>
    <property type="evidence" value="ECO:0007669"/>
    <property type="project" value="UniProtKB-SubCell"/>
</dbReference>
<comment type="catalytic activity">
    <reaction evidence="9">
        <text>Release of signal peptides from bacterial membrane prolipoproteins. Hydrolyzes -Xaa-Yaa-Zaa-|-(S,diacylglyceryl)Cys-, in which Xaa is hydrophobic (preferably Leu), and Yaa (Ala or Ser) and Zaa (Gly or Ala) have small, neutral side chains.</text>
        <dbReference type="EC" id="3.4.23.36"/>
    </reaction>
</comment>
<keyword evidence="2 9" id="KW-1003">Cell membrane</keyword>
<dbReference type="GO" id="GO:0004190">
    <property type="term" value="F:aspartic-type endopeptidase activity"/>
    <property type="evidence" value="ECO:0007669"/>
    <property type="project" value="UniProtKB-UniRule"/>
</dbReference>
<dbReference type="PANTHER" id="PTHR33695">
    <property type="entry name" value="LIPOPROTEIN SIGNAL PEPTIDASE"/>
    <property type="match status" value="1"/>
</dbReference>
<dbReference type="Proteomes" id="UP000001937">
    <property type="component" value="Chromosome"/>
</dbReference>
<feature type="transmembrane region" description="Helical" evidence="9">
    <location>
        <begin position="151"/>
        <end position="176"/>
    </location>
</feature>
<evidence type="ECO:0000256" key="5">
    <source>
        <dbReference type="ARBA" id="ARBA00022750"/>
    </source>
</evidence>
<keyword evidence="5 9" id="KW-0064">Aspartyl protease</keyword>
<dbReference type="eggNOG" id="COG0597">
    <property type="taxonomic scope" value="Bacteria"/>
</dbReference>
<dbReference type="EMBL" id="CP000249">
    <property type="protein sequence ID" value="ABD10802.1"/>
    <property type="molecule type" value="Genomic_DNA"/>
</dbReference>
<keyword evidence="4 9" id="KW-0812">Transmembrane</keyword>
<evidence type="ECO:0000256" key="1">
    <source>
        <dbReference type="ARBA" id="ARBA00006139"/>
    </source>
</evidence>
<dbReference type="OrthoDB" id="4308908at2"/>
<dbReference type="GO" id="GO:0006508">
    <property type="term" value="P:proteolysis"/>
    <property type="evidence" value="ECO:0007669"/>
    <property type="project" value="UniProtKB-KW"/>
</dbReference>
<keyword evidence="6 9" id="KW-0378">Hydrolase</keyword>
<evidence type="ECO:0000313" key="13">
    <source>
        <dbReference type="Proteomes" id="UP000001937"/>
    </source>
</evidence>
<evidence type="ECO:0000256" key="9">
    <source>
        <dbReference type="HAMAP-Rule" id="MF_00161"/>
    </source>
</evidence>
<dbReference type="NCBIfam" id="TIGR00077">
    <property type="entry name" value="lspA"/>
    <property type="match status" value="1"/>
</dbReference>
<proteinExistence type="inferred from homology"/>
<keyword evidence="3 9" id="KW-0645">Protease</keyword>
<dbReference type="PANTHER" id="PTHR33695:SF1">
    <property type="entry name" value="LIPOPROTEIN SIGNAL PEPTIDASE"/>
    <property type="match status" value="1"/>
</dbReference>
<feature type="transmembrane region" description="Helical" evidence="9">
    <location>
        <begin position="80"/>
        <end position="105"/>
    </location>
</feature>
<evidence type="ECO:0000256" key="7">
    <source>
        <dbReference type="ARBA" id="ARBA00022989"/>
    </source>
</evidence>
<comment type="subcellular location">
    <subcellularLocation>
        <location evidence="9">Cell membrane</location>
        <topology evidence="9">Multi-pass membrane protein</topology>
    </subcellularLocation>
</comment>
<dbReference type="EC" id="3.4.23.36" evidence="9"/>
<dbReference type="KEGG" id="fra:Francci3_1425"/>
<keyword evidence="8 9" id="KW-0472">Membrane</keyword>
<comment type="pathway">
    <text evidence="9">Protein modification; lipoprotein biosynthesis (signal peptide cleavage).</text>
</comment>
<dbReference type="PhylomeDB" id="Q2JD40"/>
<dbReference type="AlphaFoldDB" id="Q2JD40"/>
<evidence type="ECO:0000256" key="4">
    <source>
        <dbReference type="ARBA" id="ARBA00022692"/>
    </source>
</evidence>
<evidence type="ECO:0000256" key="3">
    <source>
        <dbReference type="ARBA" id="ARBA00022670"/>
    </source>
</evidence>
<evidence type="ECO:0000256" key="8">
    <source>
        <dbReference type="ARBA" id="ARBA00023136"/>
    </source>
</evidence>
<keyword evidence="7 9" id="KW-1133">Transmembrane helix</keyword>
<comment type="caution">
    <text evidence="9">Lacks conserved residue(s) required for the propagation of feature annotation.</text>
</comment>
<evidence type="ECO:0000256" key="10">
    <source>
        <dbReference type="RuleBase" id="RU004181"/>
    </source>
</evidence>
<sequence length="201" mass="20579">MSTKPSAPPGGSTPVPHGRDEARPTAGSRRAVATLTVAAAIVLLSDILTKHVAVATLSDRGPVEVIPGLLDLELTRNSGAAFSLAGGATVLLSLVALAVVAVVVFTARRLRSVGWALVLGALLGGAVGNLADRLFRAPGPLRGHVVDFVHLHYWPIFNVADSAIVCGGVLAVILSLRGVGLDGTRYAEHHPPGGGSDHHGR</sequence>
<dbReference type="HAMAP" id="MF_00161">
    <property type="entry name" value="LspA"/>
    <property type="match status" value="1"/>
</dbReference>
<dbReference type="Pfam" id="PF01252">
    <property type="entry name" value="Peptidase_A8"/>
    <property type="match status" value="1"/>
</dbReference>
<comment type="similarity">
    <text evidence="1 9 10">Belongs to the peptidase A8 family.</text>
</comment>
<evidence type="ECO:0000256" key="2">
    <source>
        <dbReference type="ARBA" id="ARBA00022475"/>
    </source>
</evidence>
<evidence type="ECO:0000313" key="12">
    <source>
        <dbReference type="EMBL" id="ABD10802.1"/>
    </source>
</evidence>
<feature type="active site" evidence="9">
    <location>
        <position position="147"/>
    </location>
</feature>
<reference evidence="12 13" key="1">
    <citation type="journal article" date="2007" name="Genome Res.">
        <title>Genome characteristics of facultatively symbiotic Frankia sp. strains reflect host range and host plant biogeography.</title>
        <authorList>
            <person name="Normand P."/>
            <person name="Lapierre P."/>
            <person name="Tisa L.S."/>
            <person name="Gogarten J.P."/>
            <person name="Alloisio N."/>
            <person name="Bagnarol E."/>
            <person name="Bassi C.A."/>
            <person name="Berry A.M."/>
            <person name="Bickhart D.M."/>
            <person name="Choisne N."/>
            <person name="Couloux A."/>
            <person name="Cournoyer B."/>
            <person name="Cruveiller S."/>
            <person name="Daubin V."/>
            <person name="Demange N."/>
            <person name="Francino M.P."/>
            <person name="Goltsman E."/>
            <person name="Huang Y."/>
            <person name="Kopp O.R."/>
            <person name="Labarre L."/>
            <person name="Lapidus A."/>
            <person name="Lavire C."/>
            <person name="Marechal J."/>
            <person name="Martinez M."/>
            <person name="Mastronunzio J.E."/>
            <person name="Mullin B.C."/>
            <person name="Niemann J."/>
            <person name="Pujic P."/>
            <person name="Rawnsley T."/>
            <person name="Rouy Z."/>
            <person name="Schenowitz C."/>
            <person name="Sellstedt A."/>
            <person name="Tavares F."/>
            <person name="Tomkins J.P."/>
            <person name="Vallenet D."/>
            <person name="Valverde C."/>
            <person name="Wall L.G."/>
            <person name="Wang Y."/>
            <person name="Medigue C."/>
            <person name="Benson D.R."/>
        </authorList>
    </citation>
    <scope>NUCLEOTIDE SEQUENCE [LARGE SCALE GENOMIC DNA]</scope>
    <source>
        <strain evidence="13">DSM 45818 / CECT 9043 / CcI3</strain>
    </source>
</reference>
<gene>
    <name evidence="9" type="primary">lspA</name>
    <name evidence="12" type="ordered locus">Francci3_1425</name>
</gene>
<dbReference type="UniPathway" id="UPA00665"/>
<dbReference type="InterPro" id="IPR001872">
    <property type="entry name" value="Peptidase_A8"/>
</dbReference>
<accession>Q2JD40</accession>
<dbReference type="HOGENOM" id="CLU_083252_2_1_11"/>
<dbReference type="PRINTS" id="PR00781">
    <property type="entry name" value="LIPOSIGPTASE"/>
</dbReference>
<comment type="function">
    <text evidence="9">This protein specifically catalyzes the removal of signal peptides from prolipoproteins.</text>
</comment>
<evidence type="ECO:0000256" key="11">
    <source>
        <dbReference type="SAM" id="MobiDB-lite"/>
    </source>
</evidence>
<protein>
    <recommendedName>
        <fullName evidence="9">Lipoprotein signal peptidase</fullName>
        <ecNumber evidence="9">3.4.23.36</ecNumber>
    </recommendedName>
    <alternativeName>
        <fullName evidence="9">Prolipoprotein signal peptidase</fullName>
    </alternativeName>
    <alternativeName>
        <fullName evidence="9">Signal peptidase II</fullName>
        <shortName evidence="9">SPase II</shortName>
    </alternativeName>
</protein>
<feature type="active site" evidence="9">
    <location>
        <position position="161"/>
    </location>
</feature>
<feature type="region of interest" description="Disordered" evidence="11">
    <location>
        <begin position="1"/>
        <end position="27"/>
    </location>
</feature>